<dbReference type="EMBL" id="AFRT01001495">
    <property type="protein sequence ID" value="ELU40199.1"/>
    <property type="molecule type" value="Genomic_DNA"/>
</dbReference>
<sequence length="95" mass="10746">MTERTWEINHLDLALEAHREVLVRTARETRSTEEMGASTTYTSWKEEEAWPRCLEQTAGCRPHYALSAEAPKARANQGLPAFGGRICPESRTVET</sequence>
<proteinExistence type="predicted"/>
<organism evidence="1 2">
    <name type="scientific">Thanatephorus cucumeris (strain AG1-IA)</name>
    <name type="common">Rice sheath blight fungus</name>
    <name type="synonym">Rhizoctonia solani</name>
    <dbReference type="NCBI Taxonomy" id="983506"/>
    <lineage>
        <taxon>Eukaryota</taxon>
        <taxon>Fungi</taxon>
        <taxon>Dikarya</taxon>
        <taxon>Basidiomycota</taxon>
        <taxon>Agaricomycotina</taxon>
        <taxon>Agaricomycetes</taxon>
        <taxon>Cantharellales</taxon>
        <taxon>Ceratobasidiaceae</taxon>
        <taxon>Rhizoctonia</taxon>
        <taxon>Rhizoctonia solani AG-1</taxon>
    </lineage>
</organism>
<evidence type="ECO:0000313" key="1">
    <source>
        <dbReference type="EMBL" id="ELU40199.1"/>
    </source>
</evidence>
<gene>
    <name evidence="1" type="ORF">AG1IA_05776</name>
</gene>
<evidence type="ECO:0000313" key="2">
    <source>
        <dbReference type="Proteomes" id="UP000011668"/>
    </source>
</evidence>
<name>L8WV34_THACA</name>
<dbReference type="Proteomes" id="UP000011668">
    <property type="component" value="Unassembled WGS sequence"/>
</dbReference>
<comment type="caution">
    <text evidence="1">The sequence shown here is derived from an EMBL/GenBank/DDBJ whole genome shotgun (WGS) entry which is preliminary data.</text>
</comment>
<keyword evidence="2" id="KW-1185">Reference proteome</keyword>
<reference evidence="1 2" key="1">
    <citation type="journal article" date="2013" name="Nat. Commun.">
        <title>The evolution and pathogenic mechanisms of the rice sheath blight pathogen.</title>
        <authorList>
            <person name="Zheng A."/>
            <person name="Lin R."/>
            <person name="Xu L."/>
            <person name="Qin P."/>
            <person name="Tang C."/>
            <person name="Ai P."/>
            <person name="Zhang D."/>
            <person name="Liu Y."/>
            <person name="Sun Z."/>
            <person name="Feng H."/>
            <person name="Wang Y."/>
            <person name="Chen Y."/>
            <person name="Liang X."/>
            <person name="Fu R."/>
            <person name="Li Q."/>
            <person name="Zhang J."/>
            <person name="Yu X."/>
            <person name="Xie Z."/>
            <person name="Ding L."/>
            <person name="Guan P."/>
            <person name="Tang J."/>
            <person name="Liang Y."/>
            <person name="Wang S."/>
            <person name="Deng Q."/>
            <person name="Li S."/>
            <person name="Zhu J."/>
            <person name="Wang L."/>
            <person name="Liu H."/>
            <person name="Li P."/>
        </authorList>
    </citation>
    <scope>NUCLEOTIDE SEQUENCE [LARGE SCALE GENOMIC DNA]</scope>
    <source>
        <strain evidence="2">AG-1 IA</strain>
    </source>
</reference>
<accession>L8WV34</accession>
<dbReference type="HOGENOM" id="CLU_2374224_0_0_1"/>
<protein>
    <submittedName>
        <fullName evidence="1">Uncharacterized protein</fullName>
    </submittedName>
</protein>
<dbReference type="AlphaFoldDB" id="L8WV34"/>